<gene>
    <name evidence="2" type="primary">Acey_s0110.g165</name>
    <name evidence="2" type="ORF">Y032_0110g165</name>
</gene>
<dbReference type="AlphaFoldDB" id="A0A016TDV1"/>
<name>A0A016TDV1_9BILA</name>
<accession>A0A016TDV1</accession>
<proteinExistence type="predicted"/>
<feature type="region of interest" description="Disordered" evidence="1">
    <location>
        <begin position="62"/>
        <end position="81"/>
    </location>
</feature>
<evidence type="ECO:0000256" key="1">
    <source>
        <dbReference type="SAM" id="MobiDB-lite"/>
    </source>
</evidence>
<protein>
    <submittedName>
        <fullName evidence="2">Uncharacterized protein</fullName>
    </submittedName>
</protein>
<evidence type="ECO:0000313" key="2">
    <source>
        <dbReference type="EMBL" id="EYC01104.1"/>
    </source>
</evidence>
<evidence type="ECO:0000313" key="3">
    <source>
        <dbReference type="Proteomes" id="UP000024635"/>
    </source>
</evidence>
<sequence>MLNRSVIHEEELPSVEPGYRNRQICVAVSAWTKLLHVCCSSFECDSLSDLWDVRTVLTMKNEMSSSKSGNLKQTSIAPRLL</sequence>
<dbReference type="EMBL" id="JARK01001446">
    <property type="protein sequence ID" value="EYC01104.1"/>
    <property type="molecule type" value="Genomic_DNA"/>
</dbReference>
<comment type="caution">
    <text evidence="2">The sequence shown here is derived from an EMBL/GenBank/DDBJ whole genome shotgun (WGS) entry which is preliminary data.</text>
</comment>
<reference evidence="3" key="1">
    <citation type="journal article" date="2015" name="Nat. Genet.">
        <title>The genome and transcriptome of the zoonotic hookworm Ancylostoma ceylanicum identify infection-specific gene families.</title>
        <authorList>
            <person name="Schwarz E.M."/>
            <person name="Hu Y."/>
            <person name="Antoshechkin I."/>
            <person name="Miller M.M."/>
            <person name="Sternberg P.W."/>
            <person name="Aroian R.V."/>
        </authorList>
    </citation>
    <scope>NUCLEOTIDE SEQUENCE</scope>
    <source>
        <strain evidence="3">HY135</strain>
    </source>
</reference>
<dbReference type="Proteomes" id="UP000024635">
    <property type="component" value="Unassembled WGS sequence"/>
</dbReference>
<keyword evidence="3" id="KW-1185">Reference proteome</keyword>
<organism evidence="2 3">
    <name type="scientific">Ancylostoma ceylanicum</name>
    <dbReference type="NCBI Taxonomy" id="53326"/>
    <lineage>
        <taxon>Eukaryota</taxon>
        <taxon>Metazoa</taxon>
        <taxon>Ecdysozoa</taxon>
        <taxon>Nematoda</taxon>
        <taxon>Chromadorea</taxon>
        <taxon>Rhabditida</taxon>
        <taxon>Rhabditina</taxon>
        <taxon>Rhabditomorpha</taxon>
        <taxon>Strongyloidea</taxon>
        <taxon>Ancylostomatidae</taxon>
        <taxon>Ancylostomatinae</taxon>
        <taxon>Ancylostoma</taxon>
    </lineage>
</organism>